<reference evidence="1" key="1">
    <citation type="submission" date="2019-08" db="EMBL/GenBank/DDBJ databases">
        <authorList>
            <person name="Kucharzyk K."/>
            <person name="Murdoch R.W."/>
            <person name="Higgins S."/>
            <person name="Loffler F."/>
        </authorList>
    </citation>
    <scope>NUCLEOTIDE SEQUENCE</scope>
</reference>
<dbReference type="InterPro" id="IPR015424">
    <property type="entry name" value="PyrdxlP-dep_Trfase"/>
</dbReference>
<dbReference type="EMBL" id="VSSQ01089125">
    <property type="protein sequence ID" value="MPN35497.1"/>
    <property type="molecule type" value="Genomic_DNA"/>
</dbReference>
<dbReference type="InterPro" id="IPR015422">
    <property type="entry name" value="PyrdxlP-dep_Trfase_small"/>
</dbReference>
<dbReference type="EC" id="2.6.1.87" evidence="1"/>
<dbReference type="InterPro" id="IPR000653">
    <property type="entry name" value="DegT/StrS_aminotransferase"/>
</dbReference>
<dbReference type="Gene3D" id="3.90.1150.10">
    <property type="entry name" value="Aspartate Aminotransferase, domain 1"/>
    <property type="match status" value="1"/>
</dbReference>
<dbReference type="PANTHER" id="PTHR30244:SF34">
    <property type="entry name" value="DTDP-4-AMINO-4,6-DIDEOXYGALACTOSE TRANSAMINASE"/>
    <property type="match status" value="1"/>
</dbReference>
<dbReference type="GO" id="GO:0099620">
    <property type="term" value="F:UDP-4-amino-4-deoxy-L-arabinose aminotransferase"/>
    <property type="evidence" value="ECO:0007669"/>
    <property type="project" value="UniProtKB-EC"/>
</dbReference>
<dbReference type="Pfam" id="PF01041">
    <property type="entry name" value="DegT_DnrJ_EryC1"/>
    <property type="match status" value="1"/>
</dbReference>
<protein>
    <submittedName>
        <fullName evidence="1">UDP-4-amino-4-deoxy-L-arabinose--oxoglutarate aminotransferase</fullName>
        <ecNumber evidence="1">2.6.1.87</ecNumber>
    </submittedName>
</protein>
<dbReference type="SUPFAM" id="SSF53383">
    <property type="entry name" value="PLP-dependent transferases"/>
    <property type="match status" value="1"/>
</dbReference>
<dbReference type="GO" id="GO:0030170">
    <property type="term" value="F:pyridoxal phosphate binding"/>
    <property type="evidence" value="ECO:0007669"/>
    <property type="project" value="TreeGrafter"/>
</dbReference>
<name>A0A645H8Y9_9ZZZZ</name>
<keyword evidence="1" id="KW-0808">Transferase</keyword>
<proteinExistence type="predicted"/>
<organism evidence="1">
    <name type="scientific">bioreactor metagenome</name>
    <dbReference type="NCBI Taxonomy" id="1076179"/>
    <lineage>
        <taxon>unclassified sequences</taxon>
        <taxon>metagenomes</taxon>
        <taxon>ecological metagenomes</taxon>
    </lineage>
</organism>
<dbReference type="GO" id="GO:0000271">
    <property type="term" value="P:polysaccharide biosynthetic process"/>
    <property type="evidence" value="ECO:0007669"/>
    <property type="project" value="TreeGrafter"/>
</dbReference>
<comment type="caution">
    <text evidence="1">The sequence shown here is derived from an EMBL/GenBank/DDBJ whole genome shotgun (WGS) entry which is preliminary data.</text>
</comment>
<sequence length="144" mass="16850">MTDMQAALGLSQLKKSDRFLQRRREIAGMYTEAFLDEKNLITPFQANGCHSSWHLYVIQIKLDQLVIDRKGFFEALLRENIGVNVHYIPVYQHPYYQVNGYKNITCQYSEQYYERAITLPIFPKMSNQDVAEVVKVIKQILGRS</sequence>
<dbReference type="AlphaFoldDB" id="A0A645H8Y9"/>
<keyword evidence="1" id="KW-0032">Aminotransferase</keyword>
<accession>A0A645H8Y9</accession>
<dbReference type="PANTHER" id="PTHR30244">
    <property type="entry name" value="TRANSAMINASE"/>
    <property type="match status" value="1"/>
</dbReference>
<evidence type="ECO:0000313" key="1">
    <source>
        <dbReference type="EMBL" id="MPN35497.1"/>
    </source>
</evidence>
<gene>
    <name evidence="1" type="primary">arnB_27</name>
    <name evidence="1" type="ORF">SDC9_182995</name>
</gene>